<keyword evidence="4" id="KW-1185">Reference proteome</keyword>
<evidence type="ECO:0000256" key="1">
    <source>
        <dbReference type="SAM" id="Coils"/>
    </source>
</evidence>
<organism evidence="3 4">
    <name type="scientific">Batrachochytrium dendrobatidis (strain JAM81 / FGSC 10211)</name>
    <name type="common">Frog chytrid fungus</name>
    <dbReference type="NCBI Taxonomy" id="684364"/>
    <lineage>
        <taxon>Eukaryota</taxon>
        <taxon>Fungi</taxon>
        <taxon>Fungi incertae sedis</taxon>
        <taxon>Chytridiomycota</taxon>
        <taxon>Chytridiomycota incertae sedis</taxon>
        <taxon>Chytridiomycetes</taxon>
        <taxon>Rhizophydiales</taxon>
        <taxon>Rhizophydiales incertae sedis</taxon>
        <taxon>Batrachochytrium</taxon>
    </lineage>
</organism>
<dbReference type="HOGENOM" id="CLU_852544_0_0_1"/>
<evidence type="ECO:0000313" key="3">
    <source>
        <dbReference type="EMBL" id="EGF82989.1"/>
    </source>
</evidence>
<dbReference type="GeneID" id="18242165"/>
<dbReference type="OrthoDB" id="2098626at2759"/>
<dbReference type="AlphaFoldDB" id="F4NS57"/>
<dbReference type="Proteomes" id="UP000007241">
    <property type="component" value="Unassembled WGS sequence"/>
</dbReference>
<gene>
    <name evidence="3" type="ORF">BATDEDRAFT_85692</name>
</gene>
<dbReference type="EMBL" id="GL882879">
    <property type="protein sequence ID" value="EGF82989.1"/>
    <property type="molecule type" value="Genomic_DNA"/>
</dbReference>
<proteinExistence type="predicted"/>
<evidence type="ECO:0000256" key="2">
    <source>
        <dbReference type="SAM" id="MobiDB-lite"/>
    </source>
</evidence>
<feature type="region of interest" description="Disordered" evidence="2">
    <location>
        <begin position="189"/>
        <end position="261"/>
    </location>
</feature>
<sequence length="326" mass="36426">MTVQTDKAAGLKSRQLSRDKLCSAVQTMKEQDITTLLRQPRVGNNSRNSSNIVFGDSMESGEKYTCKSINYEQERKRINREKLEQRISLKQNRMTELETQRWNQMAADYSKSQNLLKSKGIKTKIGAQSVHYNLITHEYHDSAGGRQQAAKDAQDMNYVAVRSARLYLKNNTFNPLMCSDIPKAANLNQESQEKTSLAESIGKNASGNTADKHLTASSLPNIRNISNNHFNSGKSDQNKQINLNGLEPHSIQTPNPPQFGRRSYRIIQSAGASKNLTTPKHLLSIVTNTAQLFKDRTAHGEGGSVVKGVPIYNVLGVEQSSWARNY</sequence>
<accession>F4NS57</accession>
<reference evidence="3 4" key="1">
    <citation type="submission" date="2009-12" db="EMBL/GenBank/DDBJ databases">
        <title>The draft genome of Batrachochytrium dendrobatidis.</title>
        <authorList>
            <consortium name="US DOE Joint Genome Institute (JGI-PGF)"/>
            <person name="Kuo A."/>
            <person name="Salamov A."/>
            <person name="Schmutz J."/>
            <person name="Lucas S."/>
            <person name="Pitluck S."/>
            <person name="Rosenblum E."/>
            <person name="Stajich J."/>
            <person name="Eisen M."/>
            <person name="Grigoriev I.V."/>
        </authorList>
    </citation>
    <scope>NUCLEOTIDE SEQUENCE [LARGE SCALE GENOMIC DNA]</scope>
    <source>
        <strain evidence="4">JAM81 / FGSC 10211</strain>
    </source>
</reference>
<evidence type="ECO:0000313" key="4">
    <source>
        <dbReference type="Proteomes" id="UP000007241"/>
    </source>
</evidence>
<name>F4NS57_BATDJ</name>
<dbReference type="RefSeq" id="XP_006675936.1">
    <property type="nucleotide sequence ID" value="XM_006675873.1"/>
</dbReference>
<feature type="compositionally biased region" description="Polar residues" evidence="2">
    <location>
        <begin position="189"/>
        <end position="243"/>
    </location>
</feature>
<feature type="coiled-coil region" evidence="1">
    <location>
        <begin position="73"/>
        <end position="100"/>
    </location>
</feature>
<keyword evidence="1" id="KW-0175">Coiled coil</keyword>
<protein>
    <submittedName>
        <fullName evidence="3">Uncharacterized protein</fullName>
    </submittedName>
</protein>
<dbReference type="InParanoid" id="F4NS57"/>